<feature type="compositionally biased region" description="Acidic residues" evidence="2">
    <location>
        <begin position="1"/>
        <end position="10"/>
    </location>
</feature>
<evidence type="ECO:0000313" key="4">
    <source>
        <dbReference type="Proteomes" id="UP001154329"/>
    </source>
</evidence>
<feature type="coiled-coil region" evidence="1">
    <location>
        <begin position="290"/>
        <end position="349"/>
    </location>
</feature>
<organism evidence="3 4">
    <name type="scientific">Aphis gossypii</name>
    <name type="common">Cotton aphid</name>
    <dbReference type="NCBI Taxonomy" id="80765"/>
    <lineage>
        <taxon>Eukaryota</taxon>
        <taxon>Metazoa</taxon>
        <taxon>Ecdysozoa</taxon>
        <taxon>Arthropoda</taxon>
        <taxon>Hexapoda</taxon>
        <taxon>Insecta</taxon>
        <taxon>Pterygota</taxon>
        <taxon>Neoptera</taxon>
        <taxon>Paraneoptera</taxon>
        <taxon>Hemiptera</taxon>
        <taxon>Sternorrhyncha</taxon>
        <taxon>Aphidomorpha</taxon>
        <taxon>Aphidoidea</taxon>
        <taxon>Aphididae</taxon>
        <taxon>Aphidini</taxon>
        <taxon>Aphis</taxon>
        <taxon>Aphis</taxon>
    </lineage>
</organism>
<sequence>MSESEMDNIETENHKSRDKQRTLENDNEVENIHKDDKCNENLVEFTSNLHESQDNNESLNLVAKEQLENILNQQTNEMDSTSHTELLNFEDMSSESENLVDNYYSRVLDIETETSKKSSDNTSLGFESINSEMTYITPKSINKEIYNSQLIVLEPNNPVMVRFQKTLKLHLLKQRENIKKELQTLDGSIKSKQKEKSSFINEINNVAYRVETQHRLLNEFHRMKLELKTTKERVEECIEQRKQLFTEMHTKTTIESKKFSSLKRQLDFSRGLLKELVKYEKEQEITFNVYNQKKSEAKQYKKKLLNDQQKQDLLLLSLTQEILRLEDRMKQLGEQAETKFNEREVLRQKVINNSIDLDAINEDNAKITLLWNDVLISIQQCDKCFMRTKDDFQEAKNKYHTLLMEANSYKRSVKEEFHKNKDLLNYLNKLKREQNNLQNNFKTGLDKFNCLKEEYSKLLQMTEFQHQNLDQITLEQISIKNETNALLHFLNKVSNQKLKHEEDILNEIKKQLFSNNFCVQINNKISEINVQNKEHV</sequence>
<accession>A0A9P0JFI9</accession>
<evidence type="ECO:0000313" key="3">
    <source>
        <dbReference type="EMBL" id="CAH1738177.1"/>
    </source>
</evidence>
<dbReference type="GO" id="GO:0035082">
    <property type="term" value="P:axoneme assembly"/>
    <property type="evidence" value="ECO:0007669"/>
    <property type="project" value="InterPro"/>
</dbReference>
<evidence type="ECO:0000256" key="2">
    <source>
        <dbReference type="SAM" id="MobiDB-lite"/>
    </source>
</evidence>
<dbReference type="PANTHER" id="PTHR16275">
    <property type="entry name" value="COILED-COIL DOMAIN-CONTAINING PROTEIN 40"/>
    <property type="match status" value="1"/>
</dbReference>
<name>A0A9P0JFI9_APHGO</name>
<dbReference type="GO" id="GO:0005737">
    <property type="term" value="C:cytoplasm"/>
    <property type="evidence" value="ECO:0007669"/>
    <property type="project" value="TreeGrafter"/>
</dbReference>
<protein>
    <recommendedName>
        <fullName evidence="5">Coiled-coil domain-containing protein 40</fullName>
    </recommendedName>
</protein>
<evidence type="ECO:0000256" key="1">
    <source>
        <dbReference type="SAM" id="Coils"/>
    </source>
</evidence>
<evidence type="ECO:0008006" key="5">
    <source>
        <dbReference type="Google" id="ProtNLM"/>
    </source>
</evidence>
<dbReference type="EMBL" id="OU899037">
    <property type="protein sequence ID" value="CAH1738177.1"/>
    <property type="molecule type" value="Genomic_DNA"/>
</dbReference>
<reference evidence="3" key="2">
    <citation type="submission" date="2022-10" db="EMBL/GenBank/DDBJ databases">
        <authorList>
            <consortium name="ENA_rothamsted_submissions"/>
            <consortium name="culmorum"/>
            <person name="King R."/>
        </authorList>
    </citation>
    <scope>NUCLEOTIDE SEQUENCE</scope>
</reference>
<feature type="coiled-coil region" evidence="1">
    <location>
        <begin position="420"/>
        <end position="447"/>
    </location>
</feature>
<dbReference type="PANTHER" id="PTHR16275:SF8">
    <property type="entry name" value="COILED-COIL DOMAIN-CONTAINING PROTEIN 40"/>
    <property type="match status" value="1"/>
</dbReference>
<dbReference type="AlphaFoldDB" id="A0A9P0JFI9"/>
<reference evidence="3" key="1">
    <citation type="submission" date="2022-02" db="EMBL/GenBank/DDBJ databases">
        <authorList>
            <person name="King R."/>
        </authorList>
    </citation>
    <scope>NUCLEOTIDE SEQUENCE</scope>
</reference>
<feature type="region of interest" description="Disordered" evidence="2">
    <location>
        <begin position="1"/>
        <end position="30"/>
    </location>
</feature>
<dbReference type="Proteomes" id="UP001154329">
    <property type="component" value="Chromosome 4"/>
</dbReference>
<feature type="compositionally biased region" description="Basic and acidic residues" evidence="2">
    <location>
        <begin position="11"/>
        <end position="30"/>
    </location>
</feature>
<dbReference type="InterPro" id="IPR037386">
    <property type="entry name" value="CCDC40"/>
</dbReference>
<proteinExistence type="predicted"/>
<keyword evidence="1" id="KW-0175">Coiled coil</keyword>
<gene>
    <name evidence="3" type="ORF">APHIGO_LOCUS11572</name>
</gene>
<keyword evidence="4" id="KW-1185">Reference proteome</keyword>